<dbReference type="WBParaSite" id="ACAC_0000403801-mRNA-1">
    <property type="protein sequence ID" value="ACAC_0000403801-mRNA-1"/>
    <property type="gene ID" value="ACAC_0000403801"/>
</dbReference>
<evidence type="ECO:0000313" key="2">
    <source>
        <dbReference type="WBParaSite" id="ACAC_0000403801-mRNA-1"/>
    </source>
</evidence>
<keyword evidence="1" id="KW-1185">Reference proteome</keyword>
<reference evidence="2" key="2">
    <citation type="submission" date="2017-02" db="UniProtKB">
        <authorList>
            <consortium name="WormBaseParasite"/>
        </authorList>
    </citation>
    <scope>IDENTIFICATION</scope>
</reference>
<evidence type="ECO:0000313" key="1">
    <source>
        <dbReference type="Proteomes" id="UP000035642"/>
    </source>
</evidence>
<organism evidence="1 2">
    <name type="scientific">Angiostrongylus cantonensis</name>
    <name type="common">Rat lungworm</name>
    <dbReference type="NCBI Taxonomy" id="6313"/>
    <lineage>
        <taxon>Eukaryota</taxon>
        <taxon>Metazoa</taxon>
        <taxon>Ecdysozoa</taxon>
        <taxon>Nematoda</taxon>
        <taxon>Chromadorea</taxon>
        <taxon>Rhabditida</taxon>
        <taxon>Rhabditina</taxon>
        <taxon>Rhabditomorpha</taxon>
        <taxon>Strongyloidea</taxon>
        <taxon>Metastrongylidae</taxon>
        <taxon>Angiostrongylus</taxon>
    </lineage>
</organism>
<proteinExistence type="predicted"/>
<reference evidence="1" key="1">
    <citation type="submission" date="2012-09" db="EMBL/GenBank/DDBJ databases">
        <authorList>
            <person name="Martin A.A."/>
        </authorList>
    </citation>
    <scope>NUCLEOTIDE SEQUENCE</scope>
</reference>
<accession>A0A0K0D1U3</accession>
<sequence>MVSAPSQGDADADSALCAICLGEVTVAELHAAAAVAQLVARGRSLPPLNEKQCIRLRIRRLKRRLDTIQENMSSRNPQDDQYSELGSRTMRLIEEITSLETVKRESTTRFDIVSNATFRSLIYEDNLECSYIDGNPKCVRYSPEVFNANPDEEIERLLIFVDRELEIVWRNVCLAKSCL</sequence>
<dbReference type="Proteomes" id="UP000035642">
    <property type="component" value="Unassembled WGS sequence"/>
</dbReference>
<dbReference type="STRING" id="6313.A0A0K0D1U3"/>
<name>A0A0K0D1U3_ANGCA</name>
<dbReference type="AlphaFoldDB" id="A0A0K0D1U3"/>
<protein>
    <submittedName>
        <fullName evidence="2">BHLH domain-containing protein</fullName>
    </submittedName>
</protein>